<dbReference type="EMBL" id="VJMJ01000070">
    <property type="protein sequence ID" value="KAF0738835.1"/>
    <property type="molecule type" value="Genomic_DNA"/>
</dbReference>
<proteinExistence type="predicted"/>
<dbReference type="PANTHER" id="PTHR37558:SF1">
    <property type="entry name" value="HTH CENPB-TYPE DOMAIN-CONTAINING PROTEIN"/>
    <property type="match status" value="1"/>
</dbReference>
<protein>
    <recommendedName>
        <fullName evidence="4">Myb-like domain-containing protein</fullName>
    </recommendedName>
</protein>
<feature type="compositionally biased region" description="Polar residues" evidence="1">
    <location>
        <begin position="142"/>
        <end position="152"/>
    </location>
</feature>
<sequence>MRWWSDQDDLVLLTQVNNDRPFLSKTGVMKAWDEVAGKLAQVTDFGRTDLDGKKLANKFANLLAKHKDFQATSKYQSGIEEDRTPKIVLLDELLELHEDSQTQKAKKQKSQLDEKSKKQDTAHHIREKAKQRLGSRLRDNESTPSDAATPQKRNYVSDIHEKEIKLDEEKLAFKKLKLEKDSIEREKEREERAKDREERLDRELEQKRSMDMMHIMQILLEKINR</sequence>
<comment type="caution">
    <text evidence="2">The sequence shown here is derived from an EMBL/GenBank/DDBJ whole genome shotgun (WGS) entry which is preliminary data.</text>
</comment>
<organism evidence="2 3">
    <name type="scientific">Aphanomyces euteiches</name>
    <dbReference type="NCBI Taxonomy" id="100861"/>
    <lineage>
        <taxon>Eukaryota</taxon>
        <taxon>Sar</taxon>
        <taxon>Stramenopiles</taxon>
        <taxon>Oomycota</taxon>
        <taxon>Saprolegniomycetes</taxon>
        <taxon>Saprolegniales</taxon>
        <taxon>Verrucalvaceae</taxon>
        <taxon>Aphanomyces</taxon>
    </lineage>
</organism>
<feature type="region of interest" description="Disordered" evidence="1">
    <location>
        <begin position="99"/>
        <end position="152"/>
    </location>
</feature>
<evidence type="ECO:0008006" key="4">
    <source>
        <dbReference type="Google" id="ProtNLM"/>
    </source>
</evidence>
<evidence type="ECO:0000256" key="1">
    <source>
        <dbReference type="SAM" id="MobiDB-lite"/>
    </source>
</evidence>
<dbReference type="PANTHER" id="PTHR37558">
    <property type="entry name" value="HTH CENPB-TYPE DOMAIN-CONTAINING PROTEIN"/>
    <property type="match status" value="1"/>
</dbReference>
<dbReference type="AlphaFoldDB" id="A0A6G0XFB3"/>
<keyword evidence="3" id="KW-1185">Reference proteome</keyword>
<feature type="compositionally biased region" description="Basic and acidic residues" evidence="1">
    <location>
        <begin position="110"/>
        <end position="141"/>
    </location>
</feature>
<name>A0A6G0XFB3_9STRA</name>
<reference evidence="2 3" key="1">
    <citation type="submission" date="2019-07" db="EMBL/GenBank/DDBJ databases">
        <title>Genomics analysis of Aphanomyces spp. identifies a new class of oomycete effector associated with host adaptation.</title>
        <authorList>
            <person name="Gaulin E."/>
        </authorList>
    </citation>
    <scope>NUCLEOTIDE SEQUENCE [LARGE SCALE GENOMIC DNA]</scope>
    <source>
        <strain evidence="2 3">ATCC 201684</strain>
    </source>
</reference>
<dbReference type="Proteomes" id="UP000481153">
    <property type="component" value="Unassembled WGS sequence"/>
</dbReference>
<feature type="region of interest" description="Disordered" evidence="1">
    <location>
        <begin position="182"/>
        <end position="204"/>
    </location>
</feature>
<dbReference type="VEuPathDB" id="FungiDB:AeMF1_015527"/>
<evidence type="ECO:0000313" key="2">
    <source>
        <dbReference type="EMBL" id="KAF0738835.1"/>
    </source>
</evidence>
<evidence type="ECO:0000313" key="3">
    <source>
        <dbReference type="Proteomes" id="UP000481153"/>
    </source>
</evidence>
<gene>
    <name evidence="2" type="ORF">Ae201684_005446</name>
</gene>
<accession>A0A6G0XFB3</accession>